<dbReference type="AlphaFoldDB" id="A0A813H4S5"/>
<name>A0A813H4S5_POLGL</name>
<feature type="non-terminal residue" evidence="3">
    <location>
        <position position="103"/>
    </location>
</feature>
<keyword evidence="1" id="KW-0677">Repeat</keyword>
<sequence length="103" mass="10754">RVTPSKISYNAAISACGKNGGGKWQVSLDLLGSMADMRLVRSTISFNAAISASAKAGQWQLALRLLSSMPSMMVSPNEISYSSAIDACEKGVLLQTPTTGSVT</sequence>
<dbReference type="InterPro" id="IPR011990">
    <property type="entry name" value="TPR-like_helical_dom_sf"/>
</dbReference>
<dbReference type="InterPro" id="IPR002885">
    <property type="entry name" value="PPR_rpt"/>
</dbReference>
<evidence type="ECO:0000256" key="1">
    <source>
        <dbReference type="ARBA" id="ARBA00022737"/>
    </source>
</evidence>
<protein>
    <recommendedName>
        <fullName evidence="5">Pentatricopeptide repeat-containing protein</fullName>
    </recommendedName>
</protein>
<reference evidence="3" key="1">
    <citation type="submission" date="2021-02" db="EMBL/GenBank/DDBJ databases">
        <authorList>
            <person name="Dougan E. K."/>
            <person name="Rhodes N."/>
            <person name="Thang M."/>
            <person name="Chan C."/>
        </authorList>
    </citation>
    <scope>NUCLEOTIDE SEQUENCE</scope>
</reference>
<evidence type="ECO:0008006" key="5">
    <source>
        <dbReference type="Google" id="ProtNLM"/>
    </source>
</evidence>
<accession>A0A813H4S5</accession>
<dbReference type="Pfam" id="PF13041">
    <property type="entry name" value="PPR_2"/>
    <property type="match status" value="1"/>
</dbReference>
<feature type="repeat" description="PPR" evidence="2">
    <location>
        <begin position="42"/>
        <end position="76"/>
    </location>
</feature>
<evidence type="ECO:0000256" key="2">
    <source>
        <dbReference type="PROSITE-ProRule" id="PRU00708"/>
    </source>
</evidence>
<dbReference type="Gene3D" id="1.25.40.10">
    <property type="entry name" value="Tetratricopeptide repeat domain"/>
    <property type="match status" value="1"/>
</dbReference>
<organism evidence="3 4">
    <name type="scientific">Polarella glacialis</name>
    <name type="common">Dinoflagellate</name>
    <dbReference type="NCBI Taxonomy" id="89957"/>
    <lineage>
        <taxon>Eukaryota</taxon>
        <taxon>Sar</taxon>
        <taxon>Alveolata</taxon>
        <taxon>Dinophyceae</taxon>
        <taxon>Suessiales</taxon>
        <taxon>Suessiaceae</taxon>
        <taxon>Polarella</taxon>
    </lineage>
</organism>
<dbReference type="PROSITE" id="PS51375">
    <property type="entry name" value="PPR"/>
    <property type="match status" value="1"/>
</dbReference>
<dbReference type="PANTHER" id="PTHR47447">
    <property type="entry name" value="OS03G0856100 PROTEIN"/>
    <property type="match status" value="1"/>
</dbReference>
<gene>
    <name evidence="3" type="ORF">PGLA1383_LOCUS48822</name>
</gene>
<dbReference type="Proteomes" id="UP000654075">
    <property type="component" value="Unassembled WGS sequence"/>
</dbReference>
<dbReference type="EMBL" id="CAJNNV010030555">
    <property type="protein sequence ID" value="CAE8632897.1"/>
    <property type="molecule type" value="Genomic_DNA"/>
</dbReference>
<dbReference type="Pfam" id="PF01535">
    <property type="entry name" value="PPR"/>
    <property type="match status" value="1"/>
</dbReference>
<evidence type="ECO:0000313" key="4">
    <source>
        <dbReference type="Proteomes" id="UP000654075"/>
    </source>
</evidence>
<comment type="caution">
    <text evidence="3">The sequence shown here is derived from an EMBL/GenBank/DDBJ whole genome shotgun (WGS) entry which is preliminary data.</text>
</comment>
<evidence type="ECO:0000313" key="3">
    <source>
        <dbReference type="EMBL" id="CAE8632897.1"/>
    </source>
</evidence>
<dbReference type="NCBIfam" id="TIGR00756">
    <property type="entry name" value="PPR"/>
    <property type="match status" value="1"/>
</dbReference>
<dbReference type="PANTHER" id="PTHR47447:SF17">
    <property type="entry name" value="OS12G0638900 PROTEIN"/>
    <property type="match status" value="1"/>
</dbReference>
<proteinExistence type="predicted"/>
<keyword evidence="4" id="KW-1185">Reference proteome</keyword>